<evidence type="ECO:0000313" key="1">
    <source>
        <dbReference type="EMBL" id="RJG42321.1"/>
    </source>
</evidence>
<dbReference type="OrthoDB" id="6214683at2"/>
<keyword evidence="2" id="KW-1185">Reference proteome</keyword>
<dbReference type="EMBL" id="QZCH01000018">
    <property type="protein sequence ID" value="RJG42321.1"/>
    <property type="molecule type" value="Genomic_DNA"/>
</dbReference>
<protein>
    <submittedName>
        <fullName evidence="1">Uncharacterized protein</fullName>
    </submittedName>
</protein>
<reference evidence="1 2" key="1">
    <citation type="submission" date="2018-09" db="EMBL/GenBank/DDBJ databases">
        <authorList>
            <person name="Wang F."/>
        </authorList>
    </citation>
    <scope>NUCLEOTIDE SEQUENCE [LARGE SCALE GENOMIC DNA]</scope>
    <source>
        <strain evidence="1 2">PLHSC7-2</strain>
    </source>
</reference>
<comment type="caution">
    <text evidence="1">The sequence shown here is derived from an EMBL/GenBank/DDBJ whole genome shotgun (WGS) entry which is preliminary data.</text>
</comment>
<name>A0A418YCW1_9GAMM</name>
<dbReference type="Proteomes" id="UP000283255">
    <property type="component" value="Unassembled WGS sequence"/>
</dbReference>
<sequence>MLTSEQLAPTSLANLSQQFISQPGLKLMGLAITQKANRPQLQAIYIEKEQVSQELPFRAQLTIGAWDDTDDSEEFFIEALTATRLVEKLTHFINQADFVFFAVPPSLTIDVVNMYPDQMIHTVFPELGEYCHSLSKEEITAARQGATTIISRLRARLPKVI</sequence>
<reference evidence="1 2" key="2">
    <citation type="submission" date="2019-01" db="EMBL/GenBank/DDBJ databases">
        <title>Motilimonas pumilus sp. nov., isolated from the gut of sea cucumber (Apostichopus japonicus).</title>
        <authorList>
            <person name="Wang F.-Q."/>
            <person name="Ren L.-H."/>
            <person name="Lin Y.-W."/>
            <person name="Sun G.-H."/>
            <person name="Du Z.-J."/>
            <person name="Zhao J.-X."/>
            <person name="Liu X.-J."/>
            <person name="Liu L.-J."/>
        </authorList>
    </citation>
    <scope>NUCLEOTIDE SEQUENCE [LARGE SCALE GENOMIC DNA]</scope>
    <source>
        <strain evidence="1 2">PLHSC7-2</strain>
    </source>
</reference>
<proteinExistence type="predicted"/>
<evidence type="ECO:0000313" key="2">
    <source>
        <dbReference type="Proteomes" id="UP000283255"/>
    </source>
</evidence>
<accession>A0A418YCW1</accession>
<dbReference type="RefSeq" id="WP_119911337.1">
    <property type="nucleotide sequence ID" value="NZ_QZCH01000018.1"/>
</dbReference>
<gene>
    <name evidence="1" type="ORF">D1Z90_13665</name>
</gene>
<organism evidence="1 2">
    <name type="scientific">Motilimonas pumila</name>
    <dbReference type="NCBI Taxonomy" id="2303987"/>
    <lineage>
        <taxon>Bacteria</taxon>
        <taxon>Pseudomonadati</taxon>
        <taxon>Pseudomonadota</taxon>
        <taxon>Gammaproteobacteria</taxon>
        <taxon>Alteromonadales</taxon>
        <taxon>Alteromonadales genera incertae sedis</taxon>
        <taxon>Motilimonas</taxon>
    </lineage>
</organism>
<dbReference type="AlphaFoldDB" id="A0A418YCW1"/>